<dbReference type="HOGENOM" id="CLU_673802_0_0_7"/>
<dbReference type="RefSeq" id="WP_014244076.1">
    <property type="nucleotide sequence ID" value="NC_016620.1"/>
</dbReference>
<dbReference type="KEGG" id="bmx:BMS_1429"/>
<keyword evidence="1" id="KW-0732">Signal</keyword>
<protein>
    <submittedName>
        <fullName evidence="2">Exported protein</fullName>
    </submittedName>
</protein>
<dbReference type="eggNOG" id="ENOG5033ZQZ">
    <property type="taxonomic scope" value="Bacteria"/>
</dbReference>
<accession>E1X065</accession>
<proteinExistence type="predicted"/>
<gene>
    <name evidence="2" type="ordered locus">BMS_1429</name>
</gene>
<feature type="signal peptide" evidence="1">
    <location>
        <begin position="1"/>
        <end position="18"/>
    </location>
</feature>
<dbReference type="PATRIC" id="fig|862908.3.peg.1361"/>
<dbReference type="STRING" id="862908.BMS_1429"/>
<dbReference type="Proteomes" id="UP000008963">
    <property type="component" value="Chromosome"/>
</dbReference>
<sequence length="387" mass="42829">MKLLKLLLTFLVTINSYAINVELVARADEYGSFNLPETSFISNSTIQNSSSGAISFNFATLYNEEVRMGLWIQNVLHPNGKTLYLAQSGNYISDPSLNDRGDITFVVYNEFDFIGLFLYDFKSDSLTKVMAPDSSTLISIANPRINNNQDILFRAGYKSGEKAVVIYKSGELQTIVSDKNSEISYLFNASFIDGDNIALKVREGSSLSDSSPDSLRVYKGENSFERVNYDNDYSEESTFSDFNNSLGSHFSSKYMAFIAKMKSGKRVLVRQLGNRYEIIATEGEGGIKTLEYFAPAINSKGFIAFRAINSTNKRGIFFYDGFVIREVLSEGNLVQTDASTAVIHAAKGPCFGGGLSLNSANEIVIQARIYTKYKEKALGTAVLKISL</sequence>
<feature type="chain" id="PRO_5003154289" evidence="1">
    <location>
        <begin position="19"/>
        <end position="387"/>
    </location>
</feature>
<evidence type="ECO:0000313" key="2">
    <source>
        <dbReference type="EMBL" id="CBW26292.1"/>
    </source>
</evidence>
<dbReference type="EMBL" id="FQ312005">
    <property type="protein sequence ID" value="CBW26292.1"/>
    <property type="molecule type" value="Genomic_DNA"/>
</dbReference>
<reference evidence="3" key="1">
    <citation type="journal article" date="2013" name="ISME J.">
        <title>A small predatory core genome in the divergent marine Bacteriovorax marinus SJ and the terrestrial Bdellovibrio bacteriovorus.</title>
        <authorList>
            <person name="Crossman L.C."/>
            <person name="Chen H."/>
            <person name="Cerdeno-Tarraga A.M."/>
            <person name="Brooks K."/>
            <person name="Quail M.A."/>
            <person name="Pineiro S.A."/>
            <person name="Hobley L."/>
            <person name="Sockett R.E."/>
            <person name="Bentley S.D."/>
            <person name="Parkhill J."/>
            <person name="Williams H.N."/>
            <person name="Stine O.C."/>
        </authorList>
    </citation>
    <scope>NUCLEOTIDE SEQUENCE [LARGE SCALE GENOMIC DNA]</scope>
    <source>
        <strain evidence="3">ATCC BAA-682 / DSM 15412 / SJ</strain>
    </source>
</reference>
<organism evidence="2 3">
    <name type="scientific">Halobacteriovorax marinus (strain ATCC BAA-682 / DSM 15412 / SJ)</name>
    <name type="common">Bacteriovorax marinus</name>
    <dbReference type="NCBI Taxonomy" id="862908"/>
    <lineage>
        <taxon>Bacteria</taxon>
        <taxon>Pseudomonadati</taxon>
        <taxon>Bdellovibrionota</taxon>
        <taxon>Bacteriovoracia</taxon>
        <taxon>Bacteriovoracales</taxon>
        <taxon>Halobacteriovoraceae</taxon>
        <taxon>Halobacteriovorax</taxon>
    </lineage>
</organism>
<keyword evidence="3" id="KW-1185">Reference proteome</keyword>
<name>E1X065_HALMS</name>
<dbReference type="AlphaFoldDB" id="E1X065"/>
<evidence type="ECO:0000313" key="3">
    <source>
        <dbReference type="Proteomes" id="UP000008963"/>
    </source>
</evidence>
<evidence type="ECO:0000256" key="1">
    <source>
        <dbReference type="SAM" id="SignalP"/>
    </source>
</evidence>
<dbReference type="OrthoDB" id="5296037at2"/>